<dbReference type="GO" id="GO:0005886">
    <property type="term" value="C:plasma membrane"/>
    <property type="evidence" value="ECO:0007669"/>
    <property type="project" value="UniProtKB-SubCell"/>
</dbReference>
<dbReference type="Proteomes" id="UP000321058">
    <property type="component" value="Unassembled WGS sequence"/>
</dbReference>
<dbReference type="EMBL" id="BKAJ01000157">
    <property type="protein sequence ID" value="GEP60304.1"/>
    <property type="molecule type" value="Genomic_DNA"/>
</dbReference>
<keyword evidence="5" id="KW-1003">Cell membrane</keyword>
<feature type="transmembrane region" description="Helical" evidence="5">
    <location>
        <begin position="171"/>
        <end position="192"/>
    </location>
</feature>
<comment type="similarity">
    <text evidence="5">Belongs to the 4-toluene sulfonate uptake permease (TSUP) (TC 2.A.102) family.</text>
</comment>
<dbReference type="OrthoDB" id="9779078at2"/>
<organism evidence="6 7">
    <name type="scientific">Reyranella soli</name>
    <dbReference type="NCBI Taxonomy" id="1230389"/>
    <lineage>
        <taxon>Bacteria</taxon>
        <taxon>Pseudomonadati</taxon>
        <taxon>Pseudomonadota</taxon>
        <taxon>Alphaproteobacteria</taxon>
        <taxon>Hyphomicrobiales</taxon>
        <taxon>Reyranellaceae</taxon>
        <taxon>Reyranella</taxon>
    </lineage>
</organism>
<protein>
    <recommendedName>
        <fullName evidence="5">Probable membrane transporter protein</fullName>
    </recommendedName>
</protein>
<keyword evidence="7" id="KW-1185">Reference proteome</keyword>
<feature type="transmembrane region" description="Helical" evidence="5">
    <location>
        <begin position="83"/>
        <end position="104"/>
    </location>
</feature>
<comment type="subcellular location">
    <subcellularLocation>
        <location evidence="5">Cell membrane</location>
        <topology evidence="5">Multi-pass membrane protein</topology>
    </subcellularLocation>
    <subcellularLocation>
        <location evidence="1">Membrane</location>
        <topology evidence="1">Multi-pass membrane protein</topology>
    </subcellularLocation>
</comment>
<dbReference type="Pfam" id="PF01925">
    <property type="entry name" value="TauE"/>
    <property type="match status" value="1"/>
</dbReference>
<evidence type="ECO:0000256" key="3">
    <source>
        <dbReference type="ARBA" id="ARBA00022989"/>
    </source>
</evidence>
<evidence type="ECO:0000256" key="1">
    <source>
        <dbReference type="ARBA" id="ARBA00004141"/>
    </source>
</evidence>
<feature type="transmembrane region" description="Helical" evidence="5">
    <location>
        <begin position="204"/>
        <end position="228"/>
    </location>
</feature>
<proteinExistence type="inferred from homology"/>
<feature type="transmembrane region" description="Helical" evidence="5">
    <location>
        <begin position="12"/>
        <end position="33"/>
    </location>
</feature>
<comment type="caution">
    <text evidence="6">The sequence shown here is derived from an EMBL/GenBank/DDBJ whole genome shotgun (WGS) entry which is preliminary data.</text>
</comment>
<accession>A0A512NMX6</accession>
<sequence>MEIYLPIAEQSMNVFVLLGLGGAAGLLAGMFGVGGGFLATPLLIFVGIPPAVAVASQANQVVANSISSLQVHWRRGNVDLRMGLVLLLGGMIGSSAGVSLFTYLKNIGQIDFVIAVLYVVMLSTIGVLMLVESARTYIRRRRNPEAPRGKLHTHYLVHRLPLKLRFYKSKLYISALLPIGIGFVIGVLSAVLGVGGGFVLVPAMIYILGMPTAVVIGTSNFQILFVAANVTFLQAATNGTVDVVLALLLILGGVVGAPIGSRLAAKLPGVVLRGLMSVLILVVAVELLTELLRTPSSLYSLGFRQVMP</sequence>
<evidence type="ECO:0000313" key="7">
    <source>
        <dbReference type="Proteomes" id="UP000321058"/>
    </source>
</evidence>
<dbReference type="InterPro" id="IPR051598">
    <property type="entry name" value="TSUP/Inactive_protease-like"/>
</dbReference>
<dbReference type="RefSeq" id="WP_147155650.1">
    <property type="nucleotide sequence ID" value="NZ_BKAJ01000157.1"/>
</dbReference>
<feature type="transmembrane region" description="Helical" evidence="5">
    <location>
        <begin position="271"/>
        <end position="289"/>
    </location>
</feature>
<feature type="transmembrane region" description="Helical" evidence="5">
    <location>
        <begin position="110"/>
        <end position="131"/>
    </location>
</feature>
<evidence type="ECO:0000313" key="6">
    <source>
        <dbReference type="EMBL" id="GEP60304.1"/>
    </source>
</evidence>
<keyword evidence="3 5" id="KW-1133">Transmembrane helix</keyword>
<dbReference type="PANTHER" id="PTHR43701">
    <property type="entry name" value="MEMBRANE TRANSPORTER PROTEIN MJ0441-RELATED"/>
    <property type="match status" value="1"/>
</dbReference>
<dbReference type="PANTHER" id="PTHR43701:SF12">
    <property type="entry name" value="MEMBRANE TRANSPORTER PROTEIN YTNM-RELATED"/>
    <property type="match status" value="1"/>
</dbReference>
<keyword evidence="4 5" id="KW-0472">Membrane</keyword>
<evidence type="ECO:0000256" key="4">
    <source>
        <dbReference type="ARBA" id="ARBA00023136"/>
    </source>
</evidence>
<dbReference type="InterPro" id="IPR002781">
    <property type="entry name" value="TM_pro_TauE-like"/>
</dbReference>
<keyword evidence="2 5" id="KW-0812">Transmembrane</keyword>
<name>A0A512NMX6_9HYPH</name>
<reference evidence="6 7" key="1">
    <citation type="submission" date="2019-07" db="EMBL/GenBank/DDBJ databases">
        <title>Whole genome shotgun sequence of Reyranella soli NBRC 108950.</title>
        <authorList>
            <person name="Hosoyama A."/>
            <person name="Uohara A."/>
            <person name="Ohji S."/>
            <person name="Ichikawa N."/>
        </authorList>
    </citation>
    <scope>NUCLEOTIDE SEQUENCE [LARGE SCALE GENOMIC DNA]</scope>
    <source>
        <strain evidence="6 7">NBRC 108950</strain>
    </source>
</reference>
<dbReference type="AlphaFoldDB" id="A0A512NMX6"/>
<feature type="transmembrane region" description="Helical" evidence="5">
    <location>
        <begin position="39"/>
        <end position="62"/>
    </location>
</feature>
<feature type="transmembrane region" description="Helical" evidence="5">
    <location>
        <begin position="240"/>
        <end position="259"/>
    </location>
</feature>
<gene>
    <name evidence="6" type="ORF">RSO01_74700</name>
</gene>
<evidence type="ECO:0000256" key="2">
    <source>
        <dbReference type="ARBA" id="ARBA00022692"/>
    </source>
</evidence>
<evidence type="ECO:0000256" key="5">
    <source>
        <dbReference type="RuleBase" id="RU363041"/>
    </source>
</evidence>